<dbReference type="Gene3D" id="3.40.50.1000">
    <property type="entry name" value="HAD superfamily/HAD-like"/>
    <property type="match status" value="1"/>
</dbReference>
<organism evidence="1 2">
    <name type="scientific">Pedobacter chitinilyticus</name>
    <dbReference type="NCBI Taxonomy" id="2233776"/>
    <lineage>
        <taxon>Bacteria</taxon>
        <taxon>Pseudomonadati</taxon>
        <taxon>Bacteroidota</taxon>
        <taxon>Sphingobacteriia</taxon>
        <taxon>Sphingobacteriales</taxon>
        <taxon>Sphingobacteriaceae</taxon>
        <taxon>Pedobacter</taxon>
    </lineage>
</organism>
<comment type="caution">
    <text evidence="1">The sequence shown here is derived from an EMBL/GenBank/DDBJ whole genome shotgun (WGS) entry which is preliminary data.</text>
</comment>
<reference evidence="1 2" key="1">
    <citation type="submission" date="2018-06" db="EMBL/GenBank/DDBJ databases">
        <title>Pedobacter endophyticus sp. nov., an endophytic bacterium isolated from a leaf of Triticum aestivum.</title>
        <authorList>
            <person name="Zhang L."/>
        </authorList>
    </citation>
    <scope>NUCLEOTIDE SEQUENCE [LARGE SCALE GENOMIC DNA]</scope>
    <source>
        <strain evidence="1 2">CM134L-2</strain>
    </source>
</reference>
<dbReference type="RefSeq" id="WP_113649147.1">
    <property type="nucleotide sequence ID" value="NZ_QMHN01000008.1"/>
</dbReference>
<proteinExistence type="predicted"/>
<dbReference type="InterPro" id="IPR023214">
    <property type="entry name" value="HAD_sf"/>
</dbReference>
<evidence type="ECO:0000313" key="1">
    <source>
        <dbReference type="EMBL" id="RWU03908.1"/>
    </source>
</evidence>
<dbReference type="AlphaFoldDB" id="A0A443YJK2"/>
<accession>A0A443YJK2</accession>
<dbReference type="OrthoDB" id="791795at2"/>
<evidence type="ECO:0000313" key="2">
    <source>
        <dbReference type="Proteomes" id="UP000284120"/>
    </source>
</evidence>
<dbReference type="Proteomes" id="UP000284120">
    <property type="component" value="Unassembled WGS sequence"/>
</dbReference>
<name>A0A443YJK2_9SPHI</name>
<keyword evidence="2" id="KW-1185">Reference proteome</keyword>
<sequence length="201" mass="23169">MSLEKYLSNKKALIITLDDALYPKKDYLLQVYYLFSEFMAYSEQIDAKAIVDFMSKEYLQSGEKEVFAKTAAKFNIPDKYDHNFNLLFETARLPLKLLLFQGVLDLLQEAVVERLRIFILVDGNPAEAINKIKQIEWNGLQDYLKVYFTAEYDHSVTNTISGLLEEQSLVKDEVTIFVSKNQSESNFVDSSLQSFSVTEIL</sequence>
<protein>
    <submittedName>
        <fullName evidence="1">Haloacid dehalogenase</fullName>
    </submittedName>
</protein>
<gene>
    <name evidence="1" type="ORF">DPV69_19680</name>
</gene>
<dbReference type="Gene3D" id="1.10.150.520">
    <property type="match status" value="1"/>
</dbReference>
<dbReference type="EMBL" id="SAYW01000008">
    <property type="protein sequence ID" value="RWU03908.1"/>
    <property type="molecule type" value="Genomic_DNA"/>
</dbReference>